<dbReference type="KEGG" id="cle:Clole_2989"/>
<reference evidence="2 3" key="1">
    <citation type="journal article" date="2011" name="J. Bacteriol.">
        <title>Complete genome sequence of the cellulose-degrading bacterium Cellulosilyticum lentocellum.</title>
        <authorList>
            <consortium name="US DOE Joint Genome Institute"/>
            <person name="Miller D.A."/>
            <person name="Suen G."/>
            <person name="Bruce D."/>
            <person name="Copeland A."/>
            <person name="Cheng J.F."/>
            <person name="Detter C."/>
            <person name="Goodwin L.A."/>
            <person name="Han C.S."/>
            <person name="Hauser L.J."/>
            <person name="Land M.L."/>
            <person name="Lapidus A."/>
            <person name="Lucas S."/>
            <person name="Meincke L."/>
            <person name="Pitluck S."/>
            <person name="Tapia R."/>
            <person name="Teshima H."/>
            <person name="Woyke T."/>
            <person name="Fox B.G."/>
            <person name="Angert E.R."/>
            <person name="Currie C.R."/>
        </authorList>
    </citation>
    <scope>NUCLEOTIDE SEQUENCE [LARGE SCALE GENOMIC DNA]</scope>
    <source>
        <strain evidence="3">ATCC 49066 / DSM 5427 / NCIMB 11756 / RHM5</strain>
    </source>
</reference>
<dbReference type="InterPro" id="IPR004013">
    <property type="entry name" value="PHP_dom"/>
</dbReference>
<dbReference type="InterPro" id="IPR003141">
    <property type="entry name" value="Pol/His_phosphatase_N"/>
</dbReference>
<dbReference type="eggNOG" id="COG1387">
    <property type="taxonomic scope" value="Bacteria"/>
</dbReference>
<dbReference type="CDD" id="cd07437">
    <property type="entry name" value="PHP_HisPPase_Ycdx_like"/>
    <property type="match status" value="1"/>
</dbReference>
<organism evidence="2 3">
    <name type="scientific">Cellulosilyticum lentocellum (strain ATCC 49066 / DSM 5427 / NCIMB 11756 / RHM5)</name>
    <name type="common">Clostridium lentocellum</name>
    <dbReference type="NCBI Taxonomy" id="642492"/>
    <lineage>
        <taxon>Bacteria</taxon>
        <taxon>Bacillati</taxon>
        <taxon>Bacillota</taxon>
        <taxon>Clostridia</taxon>
        <taxon>Lachnospirales</taxon>
        <taxon>Cellulosilyticaceae</taxon>
        <taxon>Cellulosilyticum</taxon>
    </lineage>
</organism>
<dbReference type="HOGENOM" id="CLU_061999_0_1_9"/>
<evidence type="ECO:0000313" key="3">
    <source>
        <dbReference type="Proteomes" id="UP000008467"/>
    </source>
</evidence>
<evidence type="ECO:0000259" key="1">
    <source>
        <dbReference type="SMART" id="SM00481"/>
    </source>
</evidence>
<dbReference type="Proteomes" id="UP000008467">
    <property type="component" value="Chromosome"/>
</dbReference>
<proteinExistence type="predicted"/>
<evidence type="ECO:0000313" key="2">
    <source>
        <dbReference type="EMBL" id="ADZ84686.1"/>
    </source>
</evidence>
<dbReference type="Pfam" id="PF02811">
    <property type="entry name" value="PHP"/>
    <property type="match status" value="1"/>
</dbReference>
<name>F2JMN5_CELLD</name>
<dbReference type="SUPFAM" id="SSF89550">
    <property type="entry name" value="PHP domain-like"/>
    <property type="match status" value="1"/>
</dbReference>
<dbReference type="GO" id="GO:0005829">
    <property type="term" value="C:cytosol"/>
    <property type="evidence" value="ECO:0007669"/>
    <property type="project" value="TreeGrafter"/>
</dbReference>
<dbReference type="SMART" id="SM00481">
    <property type="entry name" value="POLIIIAc"/>
    <property type="match status" value="1"/>
</dbReference>
<dbReference type="STRING" id="642492.Clole_2989"/>
<dbReference type="RefSeq" id="WP_013657966.1">
    <property type="nucleotide sequence ID" value="NC_015275.1"/>
</dbReference>
<protein>
    <submittedName>
        <fullName evidence="2">PHP domain protein</fullName>
    </submittedName>
</protein>
<dbReference type="NCBIfam" id="NF006702">
    <property type="entry name" value="PRK09248.1"/>
    <property type="match status" value="1"/>
</dbReference>
<dbReference type="PANTHER" id="PTHR36928:SF1">
    <property type="entry name" value="PHOSPHATASE YCDX-RELATED"/>
    <property type="match status" value="1"/>
</dbReference>
<gene>
    <name evidence="2" type="ordered locus">Clole_2989</name>
</gene>
<dbReference type="PANTHER" id="PTHR36928">
    <property type="entry name" value="PHOSPHATASE YCDX-RELATED"/>
    <property type="match status" value="1"/>
</dbReference>
<keyword evidence="3" id="KW-1185">Reference proteome</keyword>
<dbReference type="Gene3D" id="3.20.20.140">
    <property type="entry name" value="Metal-dependent hydrolases"/>
    <property type="match status" value="1"/>
</dbReference>
<accession>F2JMN5</accession>
<dbReference type="InterPro" id="IPR016195">
    <property type="entry name" value="Pol/histidinol_Pase-like"/>
</dbReference>
<dbReference type="GO" id="GO:0008270">
    <property type="term" value="F:zinc ion binding"/>
    <property type="evidence" value="ECO:0007669"/>
    <property type="project" value="TreeGrafter"/>
</dbReference>
<dbReference type="InterPro" id="IPR050243">
    <property type="entry name" value="PHP_phosphatase"/>
</dbReference>
<dbReference type="AlphaFoldDB" id="F2JMN5"/>
<dbReference type="GO" id="GO:0042578">
    <property type="term" value="F:phosphoric ester hydrolase activity"/>
    <property type="evidence" value="ECO:0007669"/>
    <property type="project" value="TreeGrafter"/>
</dbReference>
<sequence>MKILADIHTHTIASGHAYSTITENIKAASEKGLKLIATTDHTEGMPGGAHAFHFANLRSLPDEIDGVKILRGAEANIIDYEGHLDVDEELLGELDMAIASFHPPCIDFADVETVTRGLEKVMQNPYISIIGHPGDSRYPLDFERIVKMAKATGTLLEVNNASLKPTSFRPGVRESLIELLTYCKAYEMPVVLGSDAHHMSVVGGFEESIMLLEELDFPETLVLNTNPEALVDFISQKRLK</sequence>
<dbReference type="EMBL" id="CP002582">
    <property type="protein sequence ID" value="ADZ84686.1"/>
    <property type="molecule type" value="Genomic_DNA"/>
</dbReference>
<feature type="domain" description="Polymerase/histidinol phosphatase N-terminal" evidence="1">
    <location>
        <begin position="5"/>
        <end position="79"/>
    </location>
</feature>